<dbReference type="InterPro" id="IPR046948">
    <property type="entry name" value="ATL20-22-like"/>
</dbReference>
<feature type="chain" id="PRO_5042292389" description="RING-type E3 ubiquitin transferase" evidence="17">
    <location>
        <begin position="25"/>
        <end position="386"/>
    </location>
</feature>
<dbReference type="GO" id="GO:0030247">
    <property type="term" value="F:polysaccharide binding"/>
    <property type="evidence" value="ECO:0007669"/>
    <property type="project" value="InterPro"/>
</dbReference>
<dbReference type="GO" id="GO:0016020">
    <property type="term" value="C:membrane"/>
    <property type="evidence" value="ECO:0007669"/>
    <property type="project" value="UniProtKB-SubCell"/>
</dbReference>
<dbReference type="InterPro" id="IPR025287">
    <property type="entry name" value="WAK_GUB"/>
</dbReference>
<keyword evidence="7" id="KW-0479">Metal-binding</keyword>
<evidence type="ECO:0000259" key="18">
    <source>
        <dbReference type="PROSITE" id="PS50089"/>
    </source>
</evidence>
<evidence type="ECO:0000256" key="10">
    <source>
        <dbReference type="ARBA" id="ARBA00022786"/>
    </source>
</evidence>
<keyword evidence="5" id="KW-0808">Transferase</keyword>
<evidence type="ECO:0000256" key="5">
    <source>
        <dbReference type="ARBA" id="ARBA00022679"/>
    </source>
</evidence>
<keyword evidence="20" id="KW-1185">Reference proteome</keyword>
<evidence type="ECO:0000256" key="14">
    <source>
        <dbReference type="ARBA" id="ARBA00024209"/>
    </source>
</evidence>
<dbReference type="InterPro" id="IPR013083">
    <property type="entry name" value="Znf_RING/FYVE/PHD"/>
</dbReference>
<comment type="pathway">
    <text evidence="3">Protein modification; protein ubiquitination.</text>
</comment>
<evidence type="ECO:0000313" key="20">
    <source>
        <dbReference type="Proteomes" id="UP001202328"/>
    </source>
</evidence>
<organism evidence="19 20">
    <name type="scientific">Papaver atlanticum</name>
    <dbReference type="NCBI Taxonomy" id="357466"/>
    <lineage>
        <taxon>Eukaryota</taxon>
        <taxon>Viridiplantae</taxon>
        <taxon>Streptophyta</taxon>
        <taxon>Embryophyta</taxon>
        <taxon>Tracheophyta</taxon>
        <taxon>Spermatophyta</taxon>
        <taxon>Magnoliopsida</taxon>
        <taxon>Ranunculales</taxon>
        <taxon>Papaveraceae</taxon>
        <taxon>Papaveroideae</taxon>
        <taxon>Papaver</taxon>
    </lineage>
</organism>
<comment type="caution">
    <text evidence="19">The sequence shown here is derived from an EMBL/GenBank/DDBJ whole genome shotgun (WGS) entry which is preliminary data.</text>
</comment>
<dbReference type="Proteomes" id="UP001202328">
    <property type="component" value="Unassembled WGS sequence"/>
</dbReference>
<dbReference type="Pfam" id="PF13639">
    <property type="entry name" value="zf-RING_2"/>
    <property type="match status" value="1"/>
</dbReference>
<evidence type="ECO:0000256" key="8">
    <source>
        <dbReference type="ARBA" id="ARBA00022729"/>
    </source>
</evidence>
<keyword evidence="11" id="KW-0862">Zinc</keyword>
<feature type="domain" description="RING-type" evidence="18">
    <location>
        <begin position="327"/>
        <end position="369"/>
    </location>
</feature>
<reference evidence="19" key="1">
    <citation type="submission" date="2022-04" db="EMBL/GenBank/DDBJ databases">
        <title>A functionally conserved STORR gene fusion in Papaver species that diverged 16.8 million years ago.</title>
        <authorList>
            <person name="Catania T."/>
        </authorList>
    </citation>
    <scope>NUCLEOTIDE SEQUENCE</scope>
    <source>
        <strain evidence="19">S-188037</strain>
    </source>
</reference>
<dbReference type="InterPro" id="IPR001841">
    <property type="entry name" value="Znf_RING"/>
</dbReference>
<dbReference type="GO" id="GO:0008270">
    <property type="term" value="F:zinc ion binding"/>
    <property type="evidence" value="ECO:0007669"/>
    <property type="project" value="UniProtKB-KW"/>
</dbReference>
<dbReference type="AlphaFoldDB" id="A0AAD4XTP9"/>
<comment type="catalytic activity">
    <reaction evidence="1">
        <text>S-ubiquitinyl-[E2 ubiquitin-conjugating enzyme]-L-cysteine + [acceptor protein]-L-lysine = [E2 ubiquitin-conjugating enzyme]-L-cysteine + N(6)-ubiquitinyl-[acceptor protein]-L-lysine.</text>
        <dbReference type="EC" id="2.3.2.27"/>
    </reaction>
</comment>
<dbReference type="Gene3D" id="3.30.40.10">
    <property type="entry name" value="Zinc/RING finger domain, C3HC4 (zinc finger)"/>
    <property type="match status" value="1"/>
</dbReference>
<accession>A0AAD4XTP9</accession>
<keyword evidence="9 15" id="KW-0863">Zinc-finger</keyword>
<evidence type="ECO:0000256" key="4">
    <source>
        <dbReference type="ARBA" id="ARBA00012483"/>
    </source>
</evidence>
<dbReference type="SMART" id="SM00184">
    <property type="entry name" value="RING"/>
    <property type="match status" value="1"/>
</dbReference>
<evidence type="ECO:0000256" key="12">
    <source>
        <dbReference type="ARBA" id="ARBA00022989"/>
    </source>
</evidence>
<dbReference type="PANTHER" id="PTHR46279">
    <property type="entry name" value="RING/U-BOX SUPERFAMILY PROTEIN"/>
    <property type="match status" value="1"/>
</dbReference>
<evidence type="ECO:0000256" key="15">
    <source>
        <dbReference type="PROSITE-ProRule" id="PRU00175"/>
    </source>
</evidence>
<comment type="similarity">
    <text evidence="14">Belongs to the RING-type zinc finger family. ATL subfamily.</text>
</comment>
<keyword evidence="6 16" id="KW-0812">Transmembrane</keyword>
<evidence type="ECO:0000256" key="3">
    <source>
        <dbReference type="ARBA" id="ARBA00004906"/>
    </source>
</evidence>
<evidence type="ECO:0000256" key="6">
    <source>
        <dbReference type="ARBA" id="ARBA00022692"/>
    </source>
</evidence>
<dbReference type="PANTHER" id="PTHR46279:SF10">
    <property type="entry name" value="RING-TYPE E3 UBIQUITIN TRANSFERASE"/>
    <property type="match status" value="1"/>
</dbReference>
<proteinExistence type="inferred from homology"/>
<dbReference type="Pfam" id="PF13947">
    <property type="entry name" value="GUB_WAK_bind"/>
    <property type="match status" value="1"/>
</dbReference>
<feature type="transmembrane region" description="Helical" evidence="16">
    <location>
        <begin position="247"/>
        <end position="266"/>
    </location>
</feature>
<evidence type="ECO:0000256" key="13">
    <source>
        <dbReference type="ARBA" id="ARBA00023136"/>
    </source>
</evidence>
<dbReference type="EMBL" id="JAJJMB010001820">
    <property type="protein sequence ID" value="KAI3954956.1"/>
    <property type="molecule type" value="Genomic_DNA"/>
</dbReference>
<gene>
    <name evidence="19" type="ORF">MKW98_004959</name>
</gene>
<feature type="signal peptide" evidence="17">
    <location>
        <begin position="1"/>
        <end position="24"/>
    </location>
</feature>
<evidence type="ECO:0000256" key="11">
    <source>
        <dbReference type="ARBA" id="ARBA00022833"/>
    </source>
</evidence>
<keyword evidence="10" id="KW-0833">Ubl conjugation pathway</keyword>
<keyword evidence="13 16" id="KW-0472">Membrane</keyword>
<evidence type="ECO:0000256" key="16">
    <source>
        <dbReference type="SAM" id="Phobius"/>
    </source>
</evidence>
<evidence type="ECO:0000256" key="17">
    <source>
        <dbReference type="SAM" id="SignalP"/>
    </source>
</evidence>
<dbReference type="EC" id="2.3.2.27" evidence="4"/>
<sequence>MRYFQRLLFFFIFLFFLLKNSVTSHRDNCPISRCGEISIQYPFSINAKDNNNHGSDFFSKGCVYPRGFGLSCRNGTKTILKLPSYGEFDVQGISYSTQEIQLSDPGGCFPRRFLHHNPDLSLAGYSGFASTEYASNSFIFYNCSTEGYSNLTRKYANKSTSVFYAIDCLSSSTHVVLAIDSWGDTRIRHSMKKSKCKKIETVIALAQWDWTSSEVFYPLKVKIISLKWSISDTENPPRSRDELLKGIIYSLIIVGSALPILIGIAWCCCRNDDQNHQTQTELSTAGLLPQQSSPARINGLDETTIQSYPQVVLCQSREFLNPENTTCSICLADYTPKDTLKSLPECNHYFHVNCIDGWLRVNGSCPVCRKSPLQPSSLAVHPAQTC</sequence>
<name>A0AAD4XTP9_9MAGN</name>
<evidence type="ECO:0000256" key="2">
    <source>
        <dbReference type="ARBA" id="ARBA00004167"/>
    </source>
</evidence>
<keyword evidence="12 16" id="KW-1133">Transmembrane helix</keyword>
<evidence type="ECO:0000313" key="19">
    <source>
        <dbReference type="EMBL" id="KAI3954956.1"/>
    </source>
</evidence>
<protein>
    <recommendedName>
        <fullName evidence="4">RING-type E3 ubiquitin transferase</fullName>
        <ecNumber evidence="4">2.3.2.27</ecNumber>
    </recommendedName>
</protein>
<dbReference type="GO" id="GO:0061630">
    <property type="term" value="F:ubiquitin protein ligase activity"/>
    <property type="evidence" value="ECO:0007669"/>
    <property type="project" value="UniProtKB-EC"/>
</dbReference>
<evidence type="ECO:0000256" key="1">
    <source>
        <dbReference type="ARBA" id="ARBA00000900"/>
    </source>
</evidence>
<evidence type="ECO:0000256" key="7">
    <source>
        <dbReference type="ARBA" id="ARBA00022723"/>
    </source>
</evidence>
<dbReference type="PROSITE" id="PS50089">
    <property type="entry name" value="ZF_RING_2"/>
    <property type="match status" value="1"/>
</dbReference>
<dbReference type="SUPFAM" id="SSF57850">
    <property type="entry name" value="RING/U-box"/>
    <property type="match status" value="1"/>
</dbReference>
<evidence type="ECO:0000256" key="9">
    <source>
        <dbReference type="ARBA" id="ARBA00022771"/>
    </source>
</evidence>
<dbReference type="CDD" id="cd16461">
    <property type="entry name" value="RING-H2_EL5-like"/>
    <property type="match status" value="1"/>
</dbReference>
<comment type="subcellular location">
    <subcellularLocation>
        <location evidence="2">Membrane</location>
        <topology evidence="2">Single-pass membrane protein</topology>
    </subcellularLocation>
</comment>
<keyword evidence="8 17" id="KW-0732">Signal</keyword>